<keyword evidence="4" id="KW-1185">Reference proteome</keyword>
<protein>
    <submittedName>
        <fullName evidence="3">Uncharacterized protein</fullName>
    </submittedName>
</protein>
<sequence length="89" mass="9998">MTDKTLHSASDKDVPHSIPPEATLSRRRSRGSGRAAGSADGGEGLPPRRVRHPSERERMAKWFIHTLFVLLLALMAGLMYWGYYKFSDV</sequence>
<keyword evidence="2" id="KW-0812">Transmembrane</keyword>
<reference evidence="4" key="1">
    <citation type="journal article" date="2019" name="Int. J. Syst. Evol. Microbiol.">
        <title>The Global Catalogue of Microorganisms (GCM) 10K type strain sequencing project: providing services to taxonomists for standard genome sequencing and annotation.</title>
        <authorList>
            <consortium name="The Broad Institute Genomics Platform"/>
            <consortium name="The Broad Institute Genome Sequencing Center for Infectious Disease"/>
            <person name="Wu L."/>
            <person name="Ma J."/>
        </authorList>
    </citation>
    <scope>NUCLEOTIDE SEQUENCE [LARGE SCALE GENOMIC DNA]</scope>
    <source>
        <strain evidence="4">JCM 18657</strain>
    </source>
</reference>
<evidence type="ECO:0000313" key="3">
    <source>
        <dbReference type="EMBL" id="MFC7750428.1"/>
    </source>
</evidence>
<feature type="region of interest" description="Disordered" evidence="1">
    <location>
        <begin position="1"/>
        <end position="52"/>
    </location>
</feature>
<proteinExistence type="predicted"/>
<evidence type="ECO:0000256" key="1">
    <source>
        <dbReference type="SAM" id="MobiDB-lite"/>
    </source>
</evidence>
<keyword evidence="2" id="KW-1133">Transmembrane helix</keyword>
<keyword evidence="2" id="KW-0472">Membrane</keyword>
<evidence type="ECO:0000313" key="4">
    <source>
        <dbReference type="Proteomes" id="UP001596528"/>
    </source>
</evidence>
<name>A0ABW2V4J1_9BACL</name>
<dbReference type="EMBL" id="JBHTGQ010000023">
    <property type="protein sequence ID" value="MFC7750428.1"/>
    <property type="molecule type" value="Genomic_DNA"/>
</dbReference>
<feature type="transmembrane region" description="Helical" evidence="2">
    <location>
        <begin position="62"/>
        <end position="83"/>
    </location>
</feature>
<accession>A0ABW2V4J1</accession>
<dbReference type="RefSeq" id="WP_138787966.1">
    <property type="nucleotide sequence ID" value="NZ_JBHTGQ010000023.1"/>
</dbReference>
<evidence type="ECO:0000256" key="2">
    <source>
        <dbReference type="SAM" id="Phobius"/>
    </source>
</evidence>
<gene>
    <name evidence="3" type="ORF">ACFQWB_10885</name>
</gene>
<dbReference type="Proteomes" id="UP001596528">
    <property type="component" value="Unassembled WGS sequence"/>
</dbReference>
<organism evidence="3 4">
    <name type="scientific">Paenibacillus thermoaerophilus</name>
    <dbReference type="NCBI Taxonomy" id="1215385"/>
    <lineage>
        <taxon>Bacteria</taxon>
        <taxon>Bacillati</taxon>
        <taxon>Bacillota</taxon>
        <taxon>Bacilli</taxon>
        <taxon>Bacillales</taxon>
        <taxon>Paenibacillaceae</taxon>
        <taxon>Paenibacillus</taxon>
    </lineage>
</organism>
<comment type="caution">
    <text evidence="3">The sequence shown here is derived from an EMBL/GenBank/DDBJ whole genome shotgun (WGS) entry which is preliminary data.</text>
</comment>
<feature type="compositionally biased region" description="Basic and acidic residues" evidence="1">
    <location>
        <begin position="1"/>
        <end position="15"/>
    </location>
</feature>